<name>A0A0U4KML3_9CAUD</name>
<dbReference type="Proteomes" id="UP000222527">
    <property type="component" value="Segment"/>
</dbReference>
<feature type="transmembrane region" description="Helical" evidence="1">
    <location>
        <begin position="27"/>
        <end position="45"/>
    </location>
</feature>
<evidence type="ECO:0000256" key="1">
    <source>
        <dbReference type="SAM" id="Phobius"/>
    </source>
</evidence>
<sequence>MDSAQVWSWIVTIVGVVGWYFVGKKYWWSWFIGLFCQILWFVYATVSQQPAFYISVLLYGTIYGKNAYQWTKEHFKQKDENEAKV</sequence>
<keyword evidence="1" id="KW-0472">Membrane</keyword>
<dbReference type="RefSeq" id="YP_009603182.1">
    <property type="nucleotide sequence ID" value="NC_041948.1"/>
</dbReference>
<dbReference type="GeneID" id="40079047"/>
<keyword evidence="1" id="KW-1133">Transmembrane helix</keyword>
<organism evidence="2 3">
    <name type="scientific">Arthrobacter phage Circum</name>
    <dbReference type="NCBI Taxonomy" id="1772295"/>
    <lineage>
        <taxon>Viruses</taxon>
        <taxon>Duplodnaviria</taxon>
        <taxon>Heunggongvirae</taxon>
        <taxon>Uroviricota</taxon>
        <taxon>Caudoviricetes</taxon>
        <taxon>Mudcatvirus</taxon>
        <taxon>Mudcatvirus circum</taxon>
    </lineage>
</organism>
<accession>A0A0U4KML3</accession>
<feature type="transmembrane region" description="Helical" evidence="1">
    <location>
        <begin position="6"/>
        <end position="22"/>
    </location>
</feature>
<dbReference type="OrthoDB" id="26306at10239"/>
<keyword evidence="1" id="KW-0812">Transmembrane</keyword>
<reference evidence="2 3" key="1">
    <citation type="submission" date="2015-11" db="EMBL/GenBank/DDBJ databases">
        <authorList>
            <person name="Aziz R.M."/>
            <person name="Carl E.L."/>
            <person name="Farooq M.A."/>
            <person name="Gal B."/>
            <person name="Garcia Martinez K."/>
            <person name="Mathew K.J."/>
            <person name="Obando D.J."/>
            <person name="Robinson K.M."/>
            <person name="Robinson M.D."/>
            <person name="Sanders L.M."/>
            <person name="Silva M.P."/>
            <person name="Tasnim L."/>
            <person name="Vo M."/>
            <person name="Vo Q.D."/>
            <person name="Simon S.E."/>
            <person name="Hughes L.E."/>
            <person name="Benjamin R.C."/>
            <person name="Bradley K.W."/>
            <person name="Asai D.J."/>
            <person name="Bowman C.A."/>
            <person name="Russell D.A."/>
            <person name="Pope W.H."/>
            <person name="Jacobs-Sera D."/>
            <person name="Hendrix R.W."/>
            <person name="Hatfull G.F."/>
        </authorList>
    </citation>
    <scope>NUCLEOTIDE SEQUENCE [LARGE SCALE GENOMIC DNA]</scope>
</reference>
<keyword evidence="3" id="KW-1185">Reference proteome</keyword>
<feature type="transmembrane region" description="Helical" evidence="1">
    <location>
        <begin position="51"/>
        <end position="68"/>
    </location>
</feature>
<gene>
    <name evidence="2" type="primary">93</name>
    <name evidence="2" type="ORF">CIRCUM_93</name>
</gene>
<protein>
    <submittedName>
        <fullName evidence="2">PnuC-like nicotinamide riboside transporter</fullName>
    </submittedName>
</protein>
<dbReference type="KEGG" id="vg:40079047"/>
<proteinExistence type="predicted"/>
<evidence type="ECO:0000313" key="2">
    <source>
        <dbReference type="EMBL" id="ALY08776.1"/>
    </source>
</evidence>
<dbReference type="EMBL" id="KU160642">
    <property type="protein sequence ID" value="ALY08776.1"/>
    <property type="molecule type" value="Genomic_DNA"/>
</dbReference>
<evidence type="ECO:0000313" key="3">
    <source>
        <dbReference type="Proteomes" id="UP000222527"/>
    </source>
</evidence>